<protein>
    <submittedName>
        <fullName evidence="1">3527_t:CDS:1</fullName>
    </submittedName>
</protein>
<reference evidence="1" key="1">
    <citation type="submission" date="2021-06" db="EMBL/GenBank/DDBJ databases">
        <authorList>
            <person name="Kallberg Y."/>
            <person name="Tangrot J."/>
            <person name="Rosling A."/>
        </authorList>
    </citation>
    <scope>NUCLEOTIDE SEQUENCE</scope>
    <source>
        <strain evidence="1">AU212A</strain>
    </source>
</reference>
<gene>
    <name evidence="1" type="ORF">SCALOS_LOCUS972</name>
</gene>
<comment type="caution">
    <text evidence="1">The sequence shown here is derived from an EMBL/GenBank/DDBJ whole genome shotgun (WGS) entry which is preliminary data.</text>
</comment>
<evidence type="ECO:0000313" key="1">
    <source>
        <dbReference type="EMBL" id="CAG8446781.1"/>
    </source>
</evidence>
<evidence type="ECO:0000313" key="2">
    <source>
        <dbReference type="Proteomes" id="UP000789860"/>
    </source>
</evidence>
<accession>A0ACA9K1B6</accession>
<dbReference type="EMBL" id="CAJVPM010000550">
    <property type="protein sequence ID" value="CAG8446781.1"/>
    <property type="molecule type" value="Genomic_DNA"/>
</dbReference>
<name>A0ACA9K1B6_9GLOM</name>
<dbReference type="Proteomes" id="UP000789860">
    <property type="component" value="Unassembled WGS sequence"/>
</dbReference>
<keyword evidence="2" id="KW-1185">Reference proteome</keyword>
<sequence>MPNMNGYELLDAIRSNVKTQLIPVILLSAKAGEDSKIRGLDKGADDYLTKPFSSRELITRIRNNIELSITRRKILFQQYEQEKTNQLLLSISNKIISKLDLNETLQNIIKEIHHILPCERIFIISNEPSESNDKNNKIFATFEDSESITPMINPFKEISVNNNNKSQTFTMLQENSNKNLGIDISLDVYCDDIRKNASVLAVEIRLDDLCGWIKAYRSPNSIWLDSEIELLQQISNQISLAISYTNLLEKNSEYEIQIKAVEIANFAKSQILANTSHELRTPLGVIVGFLSCFEDTTLTSDQKDMINIMAHSSDVVLSIVNDLLDAAKLEAQKVTLMNRTFDLSELLESTIEKFEKKAGEKNLELIVNCDVDMLPRYIKSDPKRVNFTNKGIIVLTISMQSQDVMDKNEMNSTYGQMFKKENLLIELYDTGIGFSQGDMSITREHTGTGLGLSICKNLVEINGGEIKVESQLGKGSKFWFIWNIESLSITRSLLETQFDDQISYNIRQKRILIIHPIKEVRNAMLKYLKRIEKVDAFDTFDKGINAIKIYKPLNNRFVYDIVFIRLYENNEALNAALELKRLNNNIVIIFIVFPNNEENELAKKLIEKVGGTTLILYTPITLKKLELQWMEKNAFEWYLKSAKESNNMKYMV</sequence>
<proteinExistence type="predicted"/>
<organism evidence="1 2">
    <name type="scientific">Scutellospora calospora</name>
    <dbReference type="NCBI Taxonomy" id="85575"/>
    <lineage>
        <taxon>Eukaryota</taxon>
        <taxon>Fungi</taxon>
        <taxon>Fungi incertae sedis</taxon>
        <taxon>Mucoromycota</taxon>
        <taxon>Glomeromycotina</taxon>
        <taxon>Glomeromycetes</taxon>
        <taxon>Diversisporales</taxon>
        <taxon>Gigasporaceae</taxon>
        <taxon>Scutellospora</taxon>
    </lineage>
</organism>